<dbReference type="EMBL" id="CAADIW010000071">
    <property type="protein sequence ID" value="VFS44023.1"/>
    <property type="molecule type" value="Genomic_DNA"/>
</dbReference>
<dbReference type="Pfam" id="PF01112">
    <property type="entry name" value="Asparaginase_2"/>
    <property type="match status" value="1"/>
</dbReference>
<name>A0A484Z968_9ENTR</name>
<dbReference type="AlphaFoldDB" id="A0A484Z968"/>
<keyword evidence="1" id="KW-0378">Hydrolase</keyword>
<dbReference type="Proteomes" id="UP000351155">
    <property type="component" value="Unassembled WGS sequence"/>
</dbReference>
<evidence type="ECO:0000313" key="1">
    <source>
        <dbReference type="EMBL" id="VFS44023.1"/>
    </source>
</evidence>
<gene>
    <name evidence="1" type="primary">iaaA_3</name>
    <name evidence="1" type="ORF">NCTC12126_05298</name>
</gene>
<organism evidence="1 2">
    <name type="scientific">Enterobacter cancerogenus</name>
    <dbReference type="NCBI Taxonomy" id="69218"/>
    <lineage>
        <taxon>Bacteria</taxon>
        <taxon>Pseudomonadati</taxon>
        <taxon>Pseudomonadota</taxon>
        <taxon>Gammaproteobacteria</taxon>
        <taxon>Enterobacterales</taxon>
        <taxon>Enterobacteriaceae</taxon>
        <taxon>Enterobacter</taxon>
        <taxon>Enterobacter cloacae complex</taxon>
    </lineage>
</organism>
<proteinExistence type="predicted"/>
<dbReference type="Gene3D" id="3.60.20.30">
    <property type="entry name" value="(Glycosyl)asparaginase"/>
    <property type="match status" value="1"/>
</dbReference>
<reference evidence="1 2" key="1">
    <citation type="submission" date="2019-03" db="EMBL/GenBank/DDBJ databases">
        <authorList>
            <consortium name="Pathogen Informatics"/>
        </authorList>
    </citation>
    <scope>NUCLEOTIDE SEQUENCE [LARGE SCALE GENOMIC DNA]</scope>
    <source>
        <strain evidence="1 2">NCTC12126</strain>
    </source>
</reference>
<sequence>MEKLPALGGVGGVIAVDREGNVALPFNSEGMYRAWGYAGDEPSTGIYRE</sequence>
<dbReference type="GO" id="GO:0008798">
    <property type="term" value="F:beta-aspartyl-peptidase activity"/>
    <property type="evidence" value="ECO:0007669"/>
    <property type="project" value="UniProtKB-EC"/>
</dbReference>
<protein>
    <submittedName>
        <fullName evidence="1">Isoaspartyl peptidase</fullName>
        <ecNumber evidence="1">3.4.19.5</ecNumber>
    </submittedName>
</protein>
<dbReference type="EC" id="3.4.19.5" evidence="1"/>
<accession>A0A484Z968</accession>
<dbReference type="InterPro" id="IPR000246">
    <property type="entry name" value="Peptidase_T2"/>
</dbReference>
<evidence type="ECO:0000313" key="2">
    <source>
        <dbReference type="Proteomes" id="UP000351155"/>
    </source>
</evidence>